<name>A0A285CMC8_9BACI</name>
<evidence type="ECO:0000313" key="1">
    <source>
        <dbReference type="EMBL" id="SNX68196.1"/>
    </source>
</evidence>
<dbReference type="RefSeq" id="WP_097157591.1">
    <property type="nucleotide sequence ID" value="NZ_JBEPMQ010000001.1"/>
</dbReference>
<proteinExistence type="predicted"/>
<sequence>MSLTPQDFEKISKALSQTYALVQTDSNGECKGLQYLSMAEEELKLAYNYCLSQKPPSMRNP</sequence>
<evidence type="ECO:0000313" key="2">
    <source>
        <dbReference type="Proteomes" id="UP000219546"/>
    </source>
</evidence>
<dbReference type="OrthoDB" id="2943340at2"/>
<reference evidence="1 2" key="1">
    <citation type="submission" date="2017-08" db="EMBL/GenBank/DDBJ databases">
        <authorList>
            <person name="de Groot N.N."/>
        </authorList>
    </citation>
    <scope>NUCLEOTIDE SEQUENCE [LARGE SCALE GENOMIC DNA]</scope>
    <source>
        <strain evidence="1 2">JC228</strain>
    </source>
</reference>
<accession>A0A285CMC8</accession>
<organism evidence="1 2">
    <name type="scientific">Bacillus oleivorans</name>
    <dbReference type="NCBI Taxonomy" id="1448271"/>
    <lineage>
        <taxon>Bacteria</taxon>
        <taxon>Bacillati</taxon>
        <taxon>Bacillota</taxon>
        <taxon>Bacilli</taxon>
        <taxon>Bacillales</taxon>
        <taxon>Bacillaceae</taxon>
        <taxon>Bacillus</taxon>
    </lineage>
</organism>
<dbReference type="EMBL" id="OAOP01000002">
    <property type="protein sequence ID" value="SNX68196.1"/>
    <property type="molecule type" value="Genomic_DNA"/>
</dbReference>
<gene>
    <name evidence="1" type="ORF">SAMN05877753_102405</name>
</gene>
<dbReference type="Proteomes" id="UP000219546">
    <property type="component" value="Unassembled WGS sequence"/>
</dbReference>
<protein>
    <submittedName>
        <fullName evidence="1">Uncharacterized protein</fullName>
    </submittedName>
</protein>
<dbReference type="AlphaFoldDB" id="A0A285CMC8"/>
<keyword evidence="2" id="KW-1185">Reference proteome</keyword>